<feature type="transmembrane region" description="Helical" evidence="1">
    <location>
        <begin position="164"/>
        <end position="183"/>
    </location>
</feature>
<dbReference type="EMBL" id="WTYN01000001">
    <property type="protein sequence ID" value="MXO62540.1"/>
    <property type="molecule type" value="Genomic_DNA"/>
</dbReference>
<evidence type="ECO:0000313" key="3">
    <source>
        <dbReference type="Proteomes" id="UP000445582"/>
    </source>
</evidence>
<comment type="caution">
    <text evidence="2">The sequence shown here is derived from an EMBL/GenBank/DDBJ whole genome shotgun (WGS) entry which is preliminary data.</text>
</comment>
<reference evidence="2 3" key="1">
    <citation type="submission" date="2019-12" db="EMBL/GenBank/DDBJ databases">
        <title>Genomic-based taxomic classification of the family Erythrobacteraceae.</title>
        <authorList>
            <person name="Xu L."/>
        </authorList>
    </citation>
    <scope>NUCLEOTIDE SEQUENCE [LARGE SCALE GENOMIC DNA]</scope>
    <source>
        <strain evidence="2 3">MCCC 1A09965</strain>
    </source>
</reference>
<dbReference type="Proteomes" id="UP000445582">
    <property type="component" value="Unassembled WGS sequence"/>
</dbReference>
<feature type="transmembrane region" description="Helical" evidence="1">
    <location>
        <begin position="12"/>
        <end position="37"/>
    </location>
</feature>
<feature type="transmembrane region" description="Helical" evidence="1">
    <location>
        <begin position="253"/>
        <end position="278"/>
    </location>
</feature>
<dbReference type="OrthoDB" id="7010242at2"/>
<feature type="transmembrane region" description="Helical" evidence="1">
    <location>
        <begin position="57"/>
        <end position="78"/>
    </location>
</feature>
<sequence>MEITIIGFIELALGIAILFFGGMRSTLALLLGSLLLGGSAALKLPSLGGSSIPPAQLALLFVYLRLLMPGGGYLWTIAESVRNNIWLVFFALFAIASSYIAPRIFAGTMDVFPMSYGDARNLFDTVPLEPTSQNVTAALYIVGSALAAIATYSICRFGQGYQTLVSAGIVMAWIHVTLGWAAIPARGTSADAVFEFFRNGQYAQMDNALGSFVRIRGTFPEAAAYTKLAFALFVLNAELWYRSIRSRATGMAACALAATMFFSTSSTAYVGLSVYFVAWWLRLMLFPFDGAGRKLKAMLNLCGTLAVLAAVMLAVVPGLAQQTYDMLVHMTVAKSSSSSGQQRLFWALQGWEAFKHSYGLGVGPGSFRSSSSATAMLGSVGIIGTAAFLAYVYSFFQPRRRSSYMETDDLTHDLGGAFASAAVLSLITSIVSSPHVDPGMHFAIFAGAALAMRPRTLASYSDEAASSAPVMTRPSSGIEKLA</sequence>
<accession>A0A844YDE6</accession>
<gene>
    <name evidence="2" type="ORF">GRI48_05895</name>
</gene>
<feature type="transmembrane region" description="Helical" evidence="1">
    <location>
        <begin position="85"/>
        <end position="105"/>
    </location>
</feature>
<evidence type="ECO:0000256" key="1">
    <source>
        <dbReference type="SAM" id="Phobius"/>
    </source>
</evidence>
<protein>
    <submittedName>
        <fullName evidence="2">Glycoside hydrolase</fullName>
    </submittedName>
</protein>
<dbReference type="RefSeq" id="WP_160672740.1">
    <property type="nucleotide sequence ID" value="NZ_WTYN01000001.1"/>
</dbReference>
<name>A0A844YDE6_9SPHN</name>
<proteinExistence type="predicted"/>
<dbReference type="GO" id="GO:0016787">
    <property type="term" value="F:hydrolase activity"/>
    <property type="evidence" value="ECO:0007669"/>
    <property type="project" value="UniProtKB-KW"/>
</dbReference>
<dbReference type="AlphaFoldDB" id="A0A844YDE6"/>
<keyword evidence="2" id="KW-0378">Hydrolase</keyword>
<organism evidence="2 3">
    <name type="scientific">Qipengyuania oceanensis</name>
    <dbReference type="NCBI Taxonomy" id="1463597"/>
    <lineage>
        <taxon>Bacteria</taxon>
        <taxon>Pseudomonadati</taxon>
        <taxon>Pseudomonadota</taxon>
        <taxon>Alphaproteobacteria</taxon>
        <taxon>Sphingomonadales</taxon>
        <taxon>Erythrobacteraceae</taxon>
        <taxon>Qipengyuania</taxon>
    </lineage>
</organism>
<feature type="transmembrane region" description="Helical" evidence="1">
    <location>
        <begin position="137"/>
        <end position="155"/>
    </location>
</feature>
<keyword evidence="1" id="KW-0472">Membrane</keyword>
<keyword evidence="1" id="KW-0812">Transmembrane</keyword>
<feature type="transmembrane region" description="Helical" evidence="1">
    <location>
        <begin position="375"/>
        <end position="394"/>
    </location>
</feature>
<keyword evidence="3" id="KW-1185">Reference proteome</keyword>
<evidence type="ECO:0000313" key="2">
    <source>
        <dbReference type="EMBL" id="MXO62540.1"/>
    </source>
</evidence>
<keyword evidence="1" id="KW-1133">Transmembrane helix</keyword>
<feature type="transmembrane region" description="Helical" evidence="1">
    <location>
        <begin position="298"/>
        <end position="320"/>
    </location>
</feature>